<gene>
    <name evidence="10" type="ORF">PFX98_15855</name>
</gene>
<sequence length="530" mass="58726">MTVFGGATAPAPARATAPWRLLGLSLDLESRRDMGRLTLGFLAFHLLLWTLLATISHRAPPWDNIEQLVWMQSLEWGYYKHPPFPTWWVHFWTLLLGRSIWVTFFAAQLNVVMMLWFVWRIALLVASPLRAFSATVMTSLLVYHGVHGIMANHNTLQLMPVGLLLWCTLLAVRDGRWWRWALAGAAAALCLLAKYSALIWLVVLAAWLLAEPRMRSWRAWGGPLIAVAVMAVLVGPHVEWLLREGAPTLGYVDKAVHGENDAVNLGHWARLGNFIVIQLLRALPMLLGLGALYLMLRKDGREAVAQRPARPEWRFVSFMAVGPFVLTSLLGVAGVRLGSAWAATFFILLGVFALRWIPQVSAPRLAKATLAVGLAMELLLASGMAIGSGWLVDLSARPARSNFPALRLGRELDAIWAQRMPGLPLRVVVGETWLAGNVSVRSRHQPMVYIDANPAKSPWIHEAMLRDCGALLVVDRRDLANPLDPRVSDLLAQAGSSGELQIPWTRRETGPQLEVEWAILAPQRAGACPP</sequence>
<feature type="transmembrane region" description="Helical" evidence="8">
    <location>
        <begin position="100"/>
        <end position="119"/>
    </location>
</feature>
<evidence type="ECO:0000259" key="9">
    <source>
        <dbReference type="Pfam" id="PF13231"/>
    </source>
</evidence>
<evidence type="ECO:0000256" key="2">
    <source>
        <dbReference type="ARBA" id="ARBA00022475"/>
    </source>
</evidence>
<protein>
    <submittedName>
        <fullName evidence="10">Glycosyltransferase family 39 protein</fullName>
        <ecNumber evidence="10">2.4.-.-</ecNumber>
    </submittedName>
</protein>
<keyword evidence="5 8" id="KW-0812">Transmembrane</keyword>
<proteinExistence type="predicted"/>
<feature type="domain" description="Glycosyltransferase RgtA/B/C/D-like" evidence="9">
    <location>
        <begin position="80"/>
        <end position="240"/>
    </location>
</feature>
<dbReference type="KEGG" id="pais:PFX98_15855"/>
<evidence type="ECO:0000256" key="3">
    <source>
        <dbReference type="ARBA" id="ARBA00022676"/>
    </source>
</evidence>
<dbReference type="GO" id="GO:0005886">
    <property type="term" value="C:plasma membrane"/>
    <property type="evidence" value="ECO:0007669"/>
    <property type="project" value="UniProtKB-SubCell"/>
</dbReference>
<evidence type="ECO:0000256" key="4">
    <source>
        <dbReference type="ARBA" id="ARBA00022679"/>
    </source>
</evidence>
<dbReference type="AlphaFoldDB" id="A0AA95NGF1"/>
<dbReference type="Proteomes" id="UP001177769">
    <property type="component" value="Chromosome"/>
</dbReference>
<dbReference type="InterPro" id="IPR038731">
    <property type="entry name" value="RgtA/B/C-like"/>
</dbReference>
<dbReference type="GO" id="GO:0009103">
    <property type="term" value="P:lipopolysaccharide biosynthetic process"/>
    <property type="evidence" value="ECO:0007669"/>
    <property type="project" value="UniProtKB-ARBA"/>
</dbReference>
<dbReference type="InterPro" id="IPR050297">
    <property type="entry name" value="LipidA_mod_glycosyltrf_83"/>
</dbReference>
<keyword evidence="6 8" id="KW-1133">Transmembrane helix</keyword>
<evidence type="ECO:0000256" key="1">
    <source>
        <dbReference type="ARBA" id="ARBA00004651"/>
    </source>
</evidence>
<feature type="transmembrane region" description="Helical" evidence="8">
    <location>
        <begin position="339"/>
        <end position="357"/>
    </location>
</feature>
<evidence type="ECO:0000256" key="8">
    <source>
        <dbReference type="SAM" id="Phobius"/>
    </source>
</evidence>
<dbReference type="RefSeq" id="WP_285231449.1">
    <property type="nucleotide sequence ID" value="NZ_CP116346.1"/>
</dbReference>
<evidence type="ECO:0000313" key="11">
    <source>
        <dbReference type="Proteomes" id="UP001177769"/>
    </source>
</evidence>
<evidence type="ECO:0000256" key="5">
    <source>
        <dbReference type="ARBA" id="ARBA00022692"/>
    </source>
</evidence>
<feature type="transmembrane region" description="Helical" evidence="8">
    <location>
        <begin position="39"/>
        <end position="55"/>
    </location>
</feature>
<accession>A0AA95NGF1</accession>
<feature type="transmembrane region" description="Helical" evidence="8">
    <location>
        <begin position="274"/>
        <end position="294"/>
    </location>
</feature>
<dbReference type="GO" id="GO:0016763">
    <property type="term" value="F:pentosyltransferase activity"/>
    <property type="evidence" value="ECO:0007669"/>
    <property type="project" value="TreeGrafter"/>
</dbReference>
<dbReference type="Pfam" id="PF13231">
    <property type="entry name" value="PMT_2"/>
    <property type="match status" value="1"/>
</dbReference>
<dbReference type="PANTHER" id="PTHR33908:SF9">
    <property type="entry name" value="BLL5595 PROTEIN"/>
    <property type="match status" value="1"/>
</dbReference>
<comment type="subcellular location">
    <subcellularLocation>
        <location evidence="1">Cell membrane</location>
        <topology evidence="1">Multi-pass membrane protein</topology>
    </subcellularLocation>
</comment>
<organism evidence="10 11">
    <name type="scientific">Paucibacter sediminis</name>
    <dbReference type="NCBI Taxonomy" id="3019553"/>
    <lineage>
        <taxon>Bacteria</taxon>
        <taxon>Pseudomonadati</taxon>
        <taxon>Pseudomonadota</taxon>
        <taxon>Betaproteobacteria</taxon>
        <taxon>Burkholderiales</taxon>
        <taxon>Sphaerotilaceae</taxon>
        <taxon>Roseateles</taxon>
    </lineage>
</organism>
<dbReference type="EMBL" id="CP116346">
    <property type="protein sequence ID" value="WIT10381.1"/>
    <property type="molecule type" value="Genomic_DNA"/>
</dbReference>
<reference evidence="10" key="1">
    <citation type="submission" date="2023-01" db="EMBL/GenBank/DDBJ databases">
        <title>Whole genome sequence of Paucibacter sp. S2-9 isolated from pond sediment.</title>
        <authorList>
            <person name="Jung J.Y."/>
        </authorList>
    </citation>
    <scope>NUCLEOTIDE SEQUENCE</scope>
    <source>
        <strain evidence="10">S2-9</strain>
    </source>
</reference>
<dbReference type="PANTHER" id="PTHR33908">
    <property type="entry name" value="MANNOSYLTRANSFERASE YKCB-RELATED"/>
    <property type="match status" value="1"/>
</dbReference>
<evidence type="ECO:0000256" key="7">
    <source>
        <dbReference type="ARBA" id="ARBA00023136"/>
    </source>
</evidence>
<keyword evidence="2" id="KW-1003">Cell membrane</keyword>
<name>A0AA95NGF1_9BURK</name>
<evidence type="ECO:0000256" key="6">
    <source>
        <dbReference type="ARBA" id="ARBA00022989"/>
    </source>
</evidence>
<dbReference type="EC" id="2.4.-.-" evidence="10"/>
<keyword evidence="11" id="KW-1185">Reference proteome</keyword>
<keyword evidence="3 10" id="KW-0328">Glycosyltransferase</keyword>
<feature type="transmembrane region" description="Helical" evidence="8">
    <location>
        <begin position="315"/>
        <end position="333"/>
    </location>
</feature>
<evidence type="ECO:0000313" key="10">
    <source>
        <dbReference type="EMBL" id="WIT10381.1"/>
    </source>
</evidence>
<keyword evidence="4 10" id="KW-0808">Transferase</keyword>
<feature type="transmembrane region" description="Helical" evidence="8">
    <location>
        <begin position="369"/>
        <end position="392"/>
    </location>
</feature>
<feature type="transmembrane region" description="Helical" evidence="8">
    <location>
        <begin position="125"/>
        <end position="143"/>
    </location>
</feature>
<feature type="transmembrane region" description="Helical" evidence="8">
    <location>
        <begin position="178"/>
        <end position="210"/>
    </location>
</feature>
<keyword evidence="7 8" id="KW-0472">Membrane</keyword>
<feature type="transmembrane region" description="Helical" evidence="8">
    <location>
        <begin position="217"/>
        <end position="238"/>
    </location>
</feature>